<organism evidence="3 4">
    <name type="scientific">Goodfellowiella coeruleoviolacea</name>
    <dbReference type="NCBI Taxonomy" id="334858"/>
    <lineage>
        <taxon>Bacteria</taxon>
        <taxon>Bacillati</taxon>
        <taxon>Actinomycetota</taxon>
        <taxon>Actinomycetes</taxon>
        <taxon>Pseudonocardiales</taxon>
        <taxon>Pseudonocardiaceae</taxon>
        <taxon>Goodfellowiella</taxon>
    </lineage>
</organism>
<gene>
    <name evidence="3" type="ORF">LX83_005247</name>
</gene>
<proteinExistence type="predicted"/>
<name>A0AAE3GJC3_9PSEU</name>
<reference evidence="3" key="1">
    <citation type="submission" date="2022-06" db="EMBL/GenBank/DDBJ databases">
        <title>Genomic Encyclopedia of Archaeal and Bacterial Type Strains, Phase II (KMG-II): from individual species to whole genera.</title>
        <authorList>
            <person name="Goeker M."/>
        </authorList>
    </citation>
    <scope>NUCLEOTIDE SEQUENCE</scope>
    <source>
        <strain evidence="3">DSM 43935</strain>
    </source>
</reference>
<evidence type="ECO:0000256" key="1">
    <source>
        <dbReference type="SAM" id="MobiDB-lite"/>
    </source>
</evidence>
<dbReference type="EMBL" id="JAMTCK010000013">
    <property type="protein sequence ID" value="MCP2168369.1"/>
    <property type="molecule type" value="Genomic_DNA"/>
</dbReference>
<evidence type="ECO:0000256" key="2">
    <source>
        <dbReference type="SAM" id="Phobius"/>
    </source>
</evidence>
<keyword evidence="2" id="KW-0812">Transmembrane</keyword>
<feature type="compositionally biased region" description="Basic and acidic residues" evidence="1">
    <location>
        <begin position="184"/>
        <end position="193"/>
    </location>
</feature>
<keyword evidence="4" id="KW-1185">Reference proteome</keyword>
<dbReference type="Proteomes" id="UP001206128">
    <property type="component" value="Unassembled WGS sequence"/>
</dbReference>
<dbReference type="AlphaFoldDB" id="A0AAE3GJC3"/>
<protein>
    <recommendedName>
        <fullName evidence="5">Secreted protein</fullName>
    </recommendedName>
</protein>
<feature type="compositionally biased region" description="Basic and acidic residues" evidence="1">
    <location>
        <begin position="210"/>
        <end position="231"/>
    </location>
</feature>
<feature type="transmembrane region" description="Helical" evidence="2">
    <location>
        <begin position="6"/>
        <end position="25"/>
    </location>
</feature>
<accession>A0AAE3GJC3</accession>
<evidence type="ECO:0000313" key="3">
    <source>
        <dbReference type="EMBL" id="MCP2168369.1"/>
    </source>
</evidence>
<feature type="region of interest" description="Disordered" evidence="1">
    <location>
        <begin position="179"/>
        <end position="231"/>
    </location>
</feature>
<evidence type="ECO:0008006" key="5">
    <source>
        <dbReference type="Google" id="ProtNLM"/>
    </source>
</evidence>
<evidence type="ECO:0000313" key="4">
    <source>
        <dbReference type="Proteomes" id="UP001206128"/>
    </source>
</evidence>
<keyword evidence="2" id="KW-0472">Membrane</keyword>
<dbReference type="RefSeq" id="WP_253776140.1">
    <property type="nucleotide sequence ID" value="NZ_JAMTCK010000013.1"/>
</dbReference>
<comment type="caution">
    <text evidence="3">The sequence shown here is derived from an EMBL/GenBank/DDBJ whole genome shotgun (WGS) entry which is preliminary data.</text>
</comment>
<keyword evidence="2" id="KW-1133">Transmembrane helix</keyword>
<sequence>MNVATTVLVVVVAVLVVLALVALLARPLARRRHLRATFGPEYDRTVRTSPNRRAAEQELAERERRHAELTLRPLSPSARDNYRRSWMRAQEQFVDQPAYAVTEADRLLTALLADRGYPVHGYEQRLAYLSVEHANTLDRYRSAHDITVRHSQGNASTEDLRTAMVHYRALFDELLDASEQPGGEQHDHQRHDQQPPAGQLPGHPVPTQATRERFSGDLRPSPDRARAGRNA</sequence>